<evidence type="ECO:0000313" key="2">
    <source>
        <dbReference type="Proteomes" id="UP000185678"/>
    </source>
</evidence>
<dbReference type="Proteomes" id="UP000185678">
    <property type="component" value="Unassembled WGS sequence"/>
</dbReference>
<dbReference type="AlphaFoldDB" id="A0A1N7Q3F8"/>
<evidence type="ECO:0000313" key="1">
    <source>
        <dbReference type="EMBL" id="SIT17366.1"/>
    </source>
</evidence>
<sequence>MHYIECILIWGGERKSGSGFARNHCDKPKSLSGELVQFVTGRARGISSRPFCVEVRRPLAVMVLA</sequence>
<reference evidence="1 2" key="1">
    <citation type="submission" date="2017-01" db="EMBL/GenBank/DDBJ databases">
        <authorList>
            <person name="Mah S.A."/>
            <person name="Swanson W.J."/>
            <person name="Moy G.W."/>
            <person name="Vacquier V.D."/>
        </authorList>
    </citation>
    <scope>NUCLEOTIDE SEQUENCE [LARGE SCALE GENOMIC DNA]</scope>
    <source>
        <strain evidence="1 2">DSM 11589</strain>
    </source>
</reference>
<protein>
    <submittedName>
        <fullName evidence="1">Uncharacterized protein</fullName>
    </submittedName>
</protein>
<dbReference type="STRING" id="80876.SAMN05421779_11015"/>
<organism evidence="1 2">
    <name type="scientific">Insolitispirillum peregrinum</name>
    <dbReference type="NCBI Taxonomy" id="80876"/>
    <lineage>
        <taxon>Bacteria</taxon>
        <taxon>Pseudomonadati</taxon>
        <taxon>Pseudomonadota</taxon>
        <taxon>Alphaproteobacteria</taxon>
        <taxon>Rhodospirillales</taxon>
        <taxon>Novispirillaceae</taxon>
        <taxon>Insolitispirillum</taxon>
    </lineage>
</organism>
<name>A0A1N7Q3F8_9PROT</name>
<gene>
    <name evidence="1" type="ORF">SAMN05421779_11015</name>
</gene>
<accession>A0A1N7Q3F8</accession>
<proteinExistence type="predicted"/>
<dbReference type="EMBL" id="FTOA01000010">
    <property type="protein sequence ID" value="SIT17366.1"/>
    <property type="molecule type" value="Genomic_DNA"/>
</dbReference>
<keyword evidence="2" id="KW-1185">Reference proteome</keyword>